<dbReference type="PANTHER" id="PTHR22906">
    <property type="entry name" value="PROPERDIN"/>
    <property type="match status" value="1"/>
</dbReference>
<protein>
    <submittedName>
        <fullName evidence="6">Uncharacterized protein</fullName>
    </submittedName>
</protein>
<keyword evidence="5" id="KW-1015">Disulfide bond</keyword>
<keyword evidence="3" id="KW-0732">Signal</keyword>
<dbReference type="PANTHER" id="PTHR22906:SF43">
    <property type="entry name" value="PROPERDIN"/>
    <property type="match status" value="1"/>
</dbReference>
<dbReference type="SUPFAM" id="SSF82895">
    <property type="entry name" value="TSP-1 type 1 repeat"/>
    <property type="match status" value="4"/>
</dbReference>
<proteinExistence type="predicted"/>
<evidence type="ECO:0000256" key="2">
    <source>
        <dbReference type="ARBA" id="ARBA00022525"/>
    </source>
</evidence>
<reference evidence="6 7" key="1">
    <citation type="submission" date="2022-12" db="EMBL/GenBank/DDBJ databases">
        <title>Chromosome-level genome of Tegillarca granosa.</title>
        <authorList>
            <person name="Kim J."/>
        </authorList>
    </citation>
    <scope>NUCLEOTIDE SEQUENCE [LARGE SCALE GENOMIC DNA]</scope>
    <source>
        <strain evidence="6">Teg-2019</strain>
        <tissue evidence="6">Adductor muscle</tissue>
    </source>
</reference>
<dbReference type="InterPro" id="IPR036383">
    <property type="entry name" value="TSP1_rpt_sf"/>
</dbReference>
<evidence type="ECO:0000256" key="1">
    <source>
        <dbReference type="ARBA" id="ARBA00004613"/>
    </source>
</evidence>
<keyword evidence="2" id="KW-0964">Secreted</keyword>
<dbReference type="PRINTS" id="PR01705">
    <property type="entry name" value="TSP1REPEAT"/>
</dbReference>
<dbReference type="EMBL" id="JARBDR010000919">
    <property type="protein sequence ID" value="KAJ8300966.1"/>
    <property type="molecule type" value="Genomic_DNA"/>
</dbReference>
<name>A0ABQ9E6C1_TEGGR</name>
<dbReference type="SMART" id="SM00209">
    <property type="entry name" value="TSP1"/>
    <property type="match status" value="4"/>
</dbReference>
<accession>A0ABQ9E6C1</accession>
<dbReference type="InterPro" id="IPR000884">
    <property type="entry name" value="TSP1_rpt"/>
</dbReference>
<evidence type="ECO:0000256" key="5">
    <source>
        <dbReference type="ARBA" id="ARBA00023157"/>
    </source>
</evidence>
<evidence type="ECO:0000313" key="6">
    <source>
        <dbReference type="EMBL" id="KAJ8300966.1"/>
    </source>
</evidence>
<dbReference type="Gene3D" id="2.20.100.10">
    <property type="entry name" value="Thrombospondin type-1 (TSP1) repeat"/>
    <property type="match status" value="4"/>
</dbReference>
<dbReference type="PROSITE" id="PS50092">
    <property type="entry name" value="TSP1"/>
    <property type="match status" value="4"/>
</dbReference>
<dbReference type="InterPro" id="IPR052065">
    <property type="entry name" value="Compl_asym_regulator"/>
</dbReference>
<evidence type="ECO:0000256" key="3">
    <source>
        <dbReference type="ARBA" id="ARBA00022729"/>
    </source>
</evidence>
<comment type="caution">
    <text evidence="6">The sequence shown here is derived from an EMBL/GenBank/DDBJ whole genome shotgun (WGS) entry which is preliminary data.</text>
</comment>
<dbReference type="Pfam" id="PF00090">
    <property type="entry name" value="TSP_1"/>
    <property type="match status" value="4"/>
</dbReference>
<dbReference type="Proteomes" id="UP001217089">
    <property type="component" value="Unassembled WGS sequence"/>
</dbReference>
<keyword evidence="4" id="KW-0677">Repeat</keyword>
<evidence type="ECO:0000313" key="7">
    <source>
        <dbReference type="Proteomes" id="UP001217089"/>
    </source>
</evidence>
<keyword evidence="7" id="KW-1185">Reference proteome</keyword>
<organism evidence="6 7">
    <name type="scientific">Tegillarca granosa</name>
    <name type="common">Malaysian cockle</name>
    <name type="synonym">Anadara granosa</name>
    <dbReference type="NCBI Taxonomy" id="220873"/>
    <lineage>
        <taxon>Eukaryota</taxon>
        <taxon>Metazoa</taxon>
        <taxon>Spiralia</taxon>
        <taxon>Lophotrochozoa</taxon>
        <taxon>Mollusca</taxon>
        <taxon>Bivalvia</taxon>
        <taxon>Autobranchia</taxon>
        <taxon>Pteriomorphia</taxon>
        <taxon>Arcoida</taxon>
        <taxon>Arcoidea</taxon>
        <taxon>Arcidae</taxon>
        <taxon>Tegillarca</taxon>
    </lineage>
</organism>
<sequence length="274" mass="30553">MNAYSNNNEFVNGNWGRWSQWTGCTLSCGGGSRKRTRSCDSPSPQYGGLYCGGRNIQVDYCNPEPCPVNVYFVETYQYFMFLVERFQCCFISVHGNWSPWGHWGDCSVSCNSGLQKRFRTCTNPAPSQNGRYCVGPSEDTTSCNTEACPGSAQYKKAKIVSVIRCYNLQKRFRTCTNPAPSQNGRYCVGPSEDTTSCNTEACPGSDIISYFIQIFVSVNGEWEDWSSWSECSKTCDLGNRERSRTCNIALYGGQPCVGDNAQLDECYVGPCSKK</sequence>
<evidence type="ECO:0000256" key="4">
    <source>
        <dbReference type="ARBA" id="ARBA00022737"/>
    </source>
</evidence>
<gene>
    <name evidence="6" type="ORF">KUTeg_022485</name>
</gene>
<comment type="subcellular location">
    <subcellularLocation>
        <location evidence="1">Secreted</location>
    </subcellularLocation>
</comment>